<evidence type="ECO:0000313" key="2">
    <source>
        <dbReference type="Proteomes" id="UP000286134"/>
    </source>
</evidence>
<feature type="non-terminal residue" evidence="1">
    <location>
        <position position="1"/>
    </location>
</feature>
<gene>
    <name evidence="1" type="ORF">OnM2_087020</name>
</gene>
<evidence type="ECO:0008006" key="3">
    <source>
        <dbReference type="Google" id="ProtNLM"/>
    </source>
</evidence>
<comment type="caution">
    <text evidence="1">The sequence shown here is derived from an EMBL/GenBank/DDBJ whole genome shotgun (WGS) entry which is preliminary data.</text>
</comment>
<reference evidence="1 2" key="1">
    <citation type="journal article" date="2018" name="BMC Genomics">
        <title>Comparative genome analyses reveal sequence features reflecting distinct modes of host-adaptation between dicot and monocot powdery mildew.</title>
        <authorList>
            <person name="Wu Y."/>
            <person name="Ma X."/>
            <person name="Pan Z."/>
            <person name="Kale S.D."/>
            <person name="Song Y."/>
            <person name="King H."/>
            <person name="Zhang Q."/>
            <person name="Presley C."/>
            <person name="Deng X."/>
            <person name="Wei C.I."/>
            <person name="Xiao S."/>
        </authorList>
    </citation>
    <scope>NUCLEOTIDE SEQUENCE [LARGE SCALE GENOMIC DNA]</scope>
    <source>
        <strain evidence="1">UMSG2</strain>
    </source>
</reference>
<protein>
    <recommendedName>
        <fullName evidence="3">Retrotransposon gag domain-containing protein</fullName>
    </recommendedName>
</protein>
<dbReference type="OrthoDB" id="10492941at2759"/>
<sequence length="129" mass="14789">AEITPDIFFNAIKILSTGKAEDLLDSLPQFTKFIDFEEQSKPVDVEEFKLAFKKQYPRKKVEVSNLNIQENIQNLKQEENKALTSFQERAQELLRGSNGRDDLGNTMTPLSILERFIISIFIKSFVGGF</sequence>
<evidence type="ECO:0000313" key="1">
    <source>
        <dbReference type="EMBL" id="RKF55718.1"/>
    </source>
</evidence>
<name>A0A420HE65_9PEZI</name>
<accession>A0A420HE65</accession>
<keyword evidence="2" id="KW-1185">Reference proteome</keyword>
<proteinExistence type="predicted"/>
<dbReference type="Proteomes" id="UP000286134">
    <property type="component" value="Unassembled WGS sequence"/>
</dbReference>
<organism evidence="1 2">
    <name type="scientific">Erysiphe neolycopersici</name>
    <dbReference type="NCBI Taxonomy" id="212602"/>
    <lineage>
        <taxon>Eukaryota</taxon>
        <taxon>Fungi</taxon>
        <taxon>Dikarya</taxon>
        <taxon>Ascomycota</taxon>
        <taxon>Pezizomycotina</taxon>
        <taxon>Leotiomycetes</taxon>
        <taxon>Erysiphales</taxon>
        <taxon>Erysiphaceae</taxon>
        <taxon>Erysiphe</taxon>
    </lineage>
</organism>
<dbReference type="EMBL" id="MCFK01008776">
    <property type="protein sequence ID" value="RKF55718.1"/>
    <property type="molecule type" value="Genomic_DNA"/>
</dbReference>
<dbReference type="AlphaFoldDB" id="A0A420HE65"/>